<dbReference type="InterPro" id="IPR000719">
    <property type="entry name" value="Prot_kinase_dom"/>
</dbReference>
<dbReference type="PANTHER" id="PTHR22847:SF637">
    <property type="entry name" value="WD REPEAT DOMAIN 5B"/>
    <property type="match status" value="1"/>
</dbReference>
<dbReference type="SUPFAM" id="SSF56112">
    <property type="entry name" value="Protein kinase-like (PK-like)"/>
    <property type="match status" value="1"/>
</dbReference>
<feature type="repeat" description="WD" evidence="3">
    <location>
        <begin position="431"/>
        <end position="455"/>
    </location>
</feature>
<organism evidence="6 7">
    <name type="scientific">Iningainema tapete BLCC-T55</name>
    <dbReference type="NCBI Taxonomy" id="2748662"/>
    <lineage>
        <taxon>Bacteria</taxon>
        <taxon>Bacillati</taxon>
        <taxon>Cyanobacteriota</taxon>
        <taxon>Cyanophyceae</taxon>
        <taxon>Nostocales</taxon>
        <taxon>Scytonemataceae</taxon>
        <taxon>Iningainema tapete</taxon>
    </lineage>
</organism>
<keyword evidence="2" id="KW-0677">Repeat</keyword>
<keyword evidence="6" id="KW-0808">Transferase</keyword>
<dbReference type="Pfam" id="PF00069">
    <property type="entry name" value="Pkinase"/>
    <property type="match status" value="1"/>
</dbReference>
<comment type="caution">
    <text evidence="6">The sequence shown here is derived from an EMBL/GenBank/DDBJ whole genome shotgun (WGS) entry which is preliminary data.</text>
</comment>
<dbReference type="NCBIfam" id="NF045510">
    <property type="entry name" value="4Cys_prefix_kin"/>
    <property type="match status" value="1"/>
</dbReference>
<dbReference type="PRINTS" id="PR00320">
    <property type="entry name" value="GPROTEINBRPT"/>
</dbReference>
<name>A0A8J6XHB3_9CYAN</name>
<reference evidence="6" key="1">
    <citation type="submission" date="2020-09" db="EMBL/GenBank/DDBJ databases">
        <title>Iningainema tapete sp. nov. (Scytonemataceae, Cyanobacteria) from greenhouses in central Florida (USA) produces two types of nodularin with biosynthetic potential for microcystin-LR and anabaenopeptins.</title>
        <authorList>
            <person name="Berthold D.E."/>
            <person name="Lefler F.W."/>
            <person name="Huang I.-S."/>
            <person name="Abdulla H."/>
            <person name="Zimba P.V."/>
            <person name="Laughinghouse H.D. IV."/>
        </authorList>
    </citation>
    <scope>NUCLEOTIDE SEQUENCE</scope>
    <source>
        <strain evidence="6">BLCCT55</strain>
    </source>
</reference>
<keyword evidence="4" id="KW-0067">ATP-binding</keyword>
<feature type="repeat" description="WD" evidence="3">
    <location>
        <begin position="540"/>
        <end position="581"/>
    </location>
</feature>
<dbReference type="EMBL" id="JACXAE010000001">
    <property type="protein sequence ID" value="MBD2770571.1"/>
    <property type="molecule type" value="Genomic_DNA"/>
</dbReference>
<feature type="repeat" description="WD" evidence="3">
    <location>
        <begin position="582"/>
        <end position="623"/>
    </location>
</feature>
<feature type="repeat" description="WD" evidence="3">
    <location>
        <begin position="498"/>
        <end position="539"/>
    </location>
</feature>
<dbReference type="PROSITE" id="PS50011">
    <property type="entry name" value="PROTEIN_KINASE_DOM"/>
    <property type="match status" value="1"/>
</dbReference>
<evidence type="ECO:0000256" key="1">
    <source>
        <dbReference type="ARBA" id="ARBA00022574"/>
    </source>
</evidence>
<dbReference type="InterPro" id="IPR017441">
    <property type="entry name" value="Protein_kinase_ATP_BS"/>
</dbReference>
<evidence type="ECO:0000313" key="7">
    <source>
        <dbReference type="Proteomes" id="UP000629098"/>
    </source>
</evidence>
<feature type="repeat" description="WD" evidence="3">
    <location>
        <begin position="624"/>
        <end position="665"/>
    </location>
</feature>
<dbReference type="InterPro" id="IPR018391">
    <property type="entry name" value="PQQ_b-propeller_rpt"/>
</dbReference>
<dbReference type="CDD" id="cd14014">
    <property type="entry name" value="STKc_PknB_like"/>
    <property type="match status" value="1"/>
</dbReference>
<dbReference type="GO" id="GO:0005524">
    <property type="term" value="F:ATP binding"/>
    <property type="evidence" value="ECO:0007669"/>
    <property type="project" value="UniProtKB-UniRule"/>
</dbReference>
<dbReference type="GO" id="GO:0004674">
    <property type="term" value="F:protein serine/threonine kinase activity"/>
    <property type="evidence" value="ECO:0007669"/>
    <property type="project" value="UniProtKB-KW"/>
</dbReference>
<evidence type="ECO:0000256" key="4">
    <source>
        <dbReference type="PROSITE-ProRule" id="PRU10141"/>
    </source>
</evidence>
<dbReference type="Gene3D" id="1.10.510.10">
    <property type="entry name" value="Transferase(Phosphotransferase) domain 1"/>
    <property type="match status" value="1"/>
</dbReference>
<keyword evidence="4" id="KW-0547">Nucleotide-binding</keyword>
<sequence length="700" mass="77936">MIYCLNPSCEKPLNSDGGNFCQSCGIQLIPLLRNRYRITKPLGSGGFGRTFLAEDEDKLKEDCVVKQLAPQVQGTSALQKATQLFQEEARRLQQLGEHPQIPHLYAYFSHDNYLYLVQQFIQGQTLRQELKQQGNFSEEKIWELLNQLLPVLKFIHSHQVIHRDIKPENIIRRSPQSSTQGTGTNLVLIDFGVAKHLTVTSAEHTGTVIGSYGYAPVEQMKSGCAYPASDLFSLGVTCFYLLTGINPFHLYVDQGYNWVTHWRQYVNSISAQLEQVLDKLLQKDIEHRYQSADEVLRDLHELPQLVQNLQDTPIIQSPPAQNLQDTHVIKPPPAQNLQDTSITQPPLSRINLQSSVVSPSTFLQQTIRWKKQLLVGSVILLVGLSGYIYWRMGRNTLIGHGGEVNSLAFHSPLPPDPRGVGGFRYSEGKEQFLASGSDDKTVKIWNLNHRQEIRTLKGHLDKVYTVAIGQDGQTLVSGSSDHTIKVWNLNTGKEILTLKGHNGLVNSVAISPDGNTLVSGSYDKTVRVWNLKTGEELRILHGHQGAVLSVAISPDGEKIVSASTDRTIKVWNLKTGKEIRTQPGHLGDVNAIAISPNGQFLASASDDKHLKVWNLNTGKEIRTLSGHLADVNAIAWSPDGEKIATGSDDKTVRIWNLATGEELYNFKEHLGKVFAVTFSPDGKTLLSASEDKTIKIWQLQ</sequence>
<keyword evidence="6" id="KW-0418">Kinase</keyword>
<gene>
    <name evidence="6" type="ORF">ICL16_00115</name>
</gene>
<dbReference type="PROSITE" id="PS00107">
    <property type="entry name" value="PROTEIN_KINASE_ATP"/>
    <property type="match status" value="1"/>
</dbReference>
<dbReference type="SMART" id="SM00564">
    <property type="entry name" value="PQQ"/>
    <property type="match status" value="4"/>
</dbReference>
<feature type="domain" description="Protein kinase" evidence="5">
    <location>
        <begin position="36"/>
        <end position="303"/>
    </location>
</feature>
<dbReference type="InterPro" id="IPR011009">
    <property type="entry name" value="Kinase-like_dom_sf"/>
</dbReference>
<dbReference type="PROSITE" id="PS50294">
    <property type="entry name" value="WD_REPEATS_REGION"/>
    <property type="match status" value="6"/>
</dbReference>
<keyword evidence="7" id="KW-1185">Reference proteome</keyword>
<keyword evidence="1 3" id="KW-0853">WD repeat</keyword>
<accession>A0A8J6XHB3</accession>
<protein>
    <submittedName>
        <fullName evidence="6">Serine/threonine protein kinase</fullName>
    </submittedName>
</protein>
<dbReference type="InterPro" id="IPR019775">
    <property type="entry name" value="WD40_repeat_CS"/>
</dbReference>
<dbReference type="PROSITE" id="PS00678">
    <property type="entry name" value="WD_REPEATS_1"/>
    <property type="match status" value="6"/>
</dbReference>
<dbReference type="PROSITE" id="PS50082">
    <property type="entry name" value="WD_REPEATS_2"/>
    <property type="match status" value="7"/>
</dbReference>
<dbReference type="SMART" id="SM00220">
    <property type="entry name" value="S_TKc"/>
    <property type="match status" value="1"/>
</dbReference>
<proteinExistence type="predicted"/>
<evidence type="ECO:0000256" key="3">
    <source>
        <dbReference type="PROSITE-ProRule" id="PRU00221"/>
    </source>
</evidence>
<dbReference type="Gene3D" id="2.130.10.10">
    <property type="entry name" value="YVTN repeat-like/Quinoprotein amine dehydrogenase"/>
    <property type="match status" value="3"/>
</dbReference>
<evidence type="ECO:0000256" key="2">
    <source>
        <dbReference type="ARBA" id="ARBA00022737"/>
    </source>
</evidence>
<keyword evidence="6" id="KW-0723">Serine/threonine-protein kinase</keyword>
<dbReference type="SUPFAM" id="SSF50978">
    <property type="entry name" value="WD40 repeat-like"/>
    <property type="match status" value="1"/>
</dbReference>
<dbReference type="PANTHER" id="PTHR22847">
    <property type="entry name" value="WD40 REPEAT PROTEIN"/>
    <property type="match status" value="1"/>
</dbReference>
<dbReference type="InterPro" id="IPR001680">
    <property type="entry name" value="WD40_rpt"/>
</dbReference>
<dbReference type="SMART" id="SM00320">
    <property type="entry name" value="WD40"/>
    <property type="match status" value="7"/>
</dbReference>
<dbReference type="Gene3D" id="3.30.200.20">
    <property type="entry name" value="Phosphorylase Kinase, domain 1"/>
    <property type="match status" value="1"/>
</dbReference>
<feature type="repeat" description="WD" evidence="3">
    <location>
        <begin position="666"/>
        <end position="700"/>
    </location>
</feature>
<dbReference type="CDD" id="cd00200">
    <property type="entry name" value="WD40"/>
    <property type="match status" value="1"/>
</dbReference>
<dbReference type="Proteomes" id="UP000629098">
    <property type="component" value="Unassembled WGS sequence"/>
</dbReference>
<dbReference type="RefSeq" id="WP_190824871.1">
    <property type="nucleotide sequence ID" value="NZ_CAWPPI010000001.1"/>
</dbReference>
<feature type="binding site" evidence="4">
    <location>
        <position position="66"/>
    </location>
    <ligand>
        <name>ATP</name>
        <dbReference type="ChEBI" id="CHEBI:30616"/>
    </ligand>
</feature>
<dbReference type="Pfam" id="PF00400">
    <property type="entry name" value="WD40"/>
    <property type="match status" value="7"/>
</dbReference>
<dbReference type="AlphaFoldDB" id="A0A8J6XHB3"/>
<dbReference type="InterPro" id="IPR020472">
    <property type="entry name" value="WD40_PAC1"/>
</dbReference>
<dbReference type="InterPro" id="IPR036322">
    <property type="entry name" value="WD40_repeat_dom_sf"/>
</dbReference>
<dbReference type="InterPro" id="IPR015943">
    <property type="entry name" value="WD40/YVTN_repeat-like_dom_sf"/>
</dbReference>
<evidence type="ECO:0000259" key="5">
    <source>
        <dbReference type="PROSITE" id="PS50011"/>
    </source>
</evidence>
<evidence type="ECO:0000313" key="6">
    <source>
        <dbReference type="EMBL" id="MBD2770571.1"/>
    </source>
</evidence>
<feature type="repeat" description="WD" evidence="3">
    <location>
        <begin position="456"/>
        <end position="497"/>
    </location>
</feature>